<sequence>MNQYFLLSQAPVDLRDELFWTHPNISPAFRSNTSGISNIIGLFLPNIIIMAGVYFVGLIVYGGYQLIVYGGQYNPAGRVQKAKNSITYGLIGLLLVISAYFILQIVSTITGINLINPPVT</sequence>
<dbReference type="EMBL" id="MEXR01000012">
    <property type="protein sequence ID" value="OGD10142.1"/>
    <property type="molecule type" value="Genomic_DNA"/>
</dbReference>
<feature type="transmembrane region" description="Helical" evidence="1">
    <location>
        <begin position="85"/>
        <end position="103"/>
    </location>
</feature>
<dbReference type="Proteomes" id="UP000176424">
    <property type="component" value="Unassembled WGS sequence"/>
</dbReference>
<reference evidence="2 3" key="1">
    <citation type="journal article" date="2016" name="Nat. Commun.">
        <title>Thousands of microbial genomes shed light on interconnected biogeochemical processes in an aquifer system.</title>
        <authorList>
            <person name="Anantharaman K."/>
            <person name="Brown C.T."/>
            <person name="Hug L.A."/>
            <person name="Sharon I."/>
            <person name="Castelle C.J."/>
            <person name="Probst A.J."/>
            <person name="Thomas B.C."/>
            <person name="Singh A."/>
            <person name="Wilkins M.J."/>
            <person name="Karaoz U."/>
            <person name="Brodie E.L."/>
            <person name="Williams K.H."/>
            <person name="Hubbard S.S."/>
            <person name="Banfield J.F."/>
        </authorList>
    </citation>
    <scope>NUCLEOTIDE SEQUENCE [LARGE SCALE GENOMIC DNA]</scope>
</reference>
<protein>
    <submittedName>
        <fullName evidence="2">Uncharacterized protein</fullName>
    </submittedName>
</protein>
<dbReference type="STRING" id="1797263.A2397_03810"/>
<organism evidence="2 3">
    <name type="scientific">Candidatus Amesbacteria bacterium RIFOXYB1_FULL_44_23</name>
    <dbReference type="NCBI Taxonomy" id="1797263"/>
    <lineage>
        <taxon>Bacteria</taxon>
        <taxon>Candidatus Amesiibacteriota</taxon>
    </lineage>
</organism>
<keyword evidence="1" id="KW-0812">Transmembrane</keyword>
<accession>A0A1F4ZUT0</accession>
<name>A0A1F4ZUT0_9BACT</name>
<dbReference type="AlphaFoldDB" id="A0A1F4ZUT0"/>
<keyword evidence="1" id="KW-1133">Transmembrane helix</keyword>
<comment type="caution">
    <text evidence="2">The sequence shown here is derived from an EMBL/GenBank/DDBJ whole genome shotgun (WGS) entry which is preliminary data.</text>
</comment>
<keyword evidence="1" id="KW-0472">Membrane</keyword>
<evidence type="ECO:0000313" key="3">
    <source>
        <dbReference type="Proteomes" id="UP000176424"/>
    </source>
</evidence>
<feature type="transmembrane region" description="Helical" evidence="1">
    <location>
        <begin position="39"/>
        <end position="64"/>
    </location>
</feature>
<proteinExistence type="predicted"/>
<evidence type="ECO:0000313" key="2">
    <source>
        <dbReference type="EMBL" id="OGD10142.1"/>
    </source>
</evidence>
<gene>
    <name evidence="2" type="ORF">A2397_03810</name>
</gene>
<evidence type="ECO:0000256" key="1">
    <source>
        <dbReference type="SAM" id="Phobius"/>
    </source>
</evidence>